<evidence type="ECO:0000313" key="2">
    <source>
        <dbReference type="EMBL" id="NKE58193.1"/>
    </source>
</evidence>
<dbReference type="PANTHER" id="PTHR43441">
    <property type="entry name" value="RIBOSOMAL-PROTEIN-SERINE ACETYLTRANSFERASE"/>
    <property type="match status" value="1"/>
</dbReference>
<accession>A0ABX1FGV9</accession>
<dbReference type="SUPFAM" id="SSF55729">
    <property type="entry name" value="Acyl-CoA N-acyltransferases (Nat)"/>
    <property type="match status" value="1"/>
</dbReference>
<evidence type="ECO:0000259" key="1">
    <source>
        <dbReference type="PROSITE" id="PS51186"/>
    </source>
</evidence>
<dbReference type="EMBL" id="VSRL01000048">
    <property type="protein sequence ID" value="NKE58193.1"/>
    <property type="molecule type" value="Genomic_DNA"/>
</dbReference>
<dbReference type="CDD" id="cd04301">
    <property type="entry name" value="NAT_SF"/>
    <property type="match status" value="1"/>
</dbReference>
<dbReference type="InterPro" id="IPR051908">
    <property type="entry name" value="Ribosomal_N-acetyltransferase"/>
</dbReference>
<dbReference type="Pfam" id="PF13302">
    <property type="entry name" value="Acetyltransf_3"/>
    <property type="match status" value="1"/>
</dbReference>
<evidence type="ECO:0000313" key="3">
    <source>
        <dbReference type="Proteomes" id="UP001515943"/>
    </source>
</evidence>
<dbReference type="PANTHER" id="PTHR43441:SF11">
    <property type="entry name" value="RIBOSOMAL-PROTEIN-SERINE ACETYLTRANSFERASE"/>
    <property type="match status" value="1"/>
</dbReference>
<sequence>MLRPDYPIKTVRLLLRPFETTDLDDVLAYRKLPEVNRYLYSEPSDRVDAAERLAKQVDQCELTDEGQELVLAVVLPEADRVVGEVGLTWHSQEHRQAEIGYVFHPDFQGKGYAREAAAVLLDLGFDGLGLHRVQATCDSRNEPSWRLMERLGLCREAHFKECEIFKGEWRGVFVYAMLADEYRKLK</sequence>
<proteinExistence type="predicted"/>
<dbReference type="InterPro" id="IPR016181">
    <property type="entry name" value="Acyl_CoA_acyltransferase"/>
</dbReference>
<reference evidence="2 3" key="1">
    <citation type="submission" date="2019-08" db="EMBL/GenBank/DDBJ databases">
        <title>Lentzea from Indian Himalayas.</title>
        <authorList>
            <person name="Mandal S."/>
            <person name="Mallick Gupta A."/>
            <person name="Maiti P.K."/>
            <person name="Sarkar J."/>
            <person name="Mandal S."/>
        </authorList>
    </citation>
    <scope>NUCLEOTIDE SEQUENCE [LARGE SCALE GENOMIC DNA]</scope>
    <source>
        <strain evidence="2 3">PSKA42</strain>
    </source>
</reference>
<comment type="caution">
    <text evidence="2">The sequence shown here is derived from an EMBL/GenBank/DDBJ whole genome shotgun (WGS) entry which is preliminary data.</text>
</comment>
<protein>
    <submittedName>
        <fullName evidence="2">GNAT family N-acetyltransferase</fullName>
    </submittedName>
</protein>
<dbReference type="InterPro" id="IPR000182">
    <property type="entry name" value="GNAT_dom"/>
</dbReference>
<feature type="domain" description="N-acetyltransferase" evidence="1">
    <location>
        <begin position="13"/>
        <end position="180"/>
    </location>
</feature>
<organism evidence="2 3">
    <name type="scientific">Lentzea indica</name>
    <dbReference type="NCBI Taxonomy" id="2604800"/>
    <lineage>
        <taxon>Bacteria</taxon>
        <taxon>Bacillati</taxon>
        <taxon>Actinomycetota</taxon>
        <taxon>Actinomycetes</taxon>
        <taxon>Pseudonocardiales</taxon>
        <taxon>Pseudonocardiaceae</taxon>
        <taxon>Lentzea</taxon>
    </lineage>
</organism>
<keyword evidence="3" id="KW-1185">Reference proteome</keyword>
<dbReference type="Gene3D" id="3.40.630.30">
    <property type="match status" value="1"/>
</dbReference>
<dbReference type="PROSITE" id="PS51186">
    <property type="entry name" value="GNAT"/>
    <property type="match status" value="1"/>
</dbReference>
<dbReference type="RefSeq" id="WP_167974684.1">
    <property type="nucleotide sequence ID" value="NZ_VSRL01000048.1"/>
</dbReference>
<dbReference type="Proteomes" id="UP001515943">
    <property type="component" value="Unassembled WGS sequence"/>
</dbReference>
<name>A0ABX1FGV9_9PSEU</name>
<gene>
    <name evidence="2" type="ORF">FXN61_15740</name>
</gene>